<keyword evidence="6 9" id="KW-1133">Transmembrane helix</keyword>
<keyword evidence="3" id="KW-1003">Cell membrane</keyword>
<dbReference type="Pfam" id="PF04290">
    <property type="entry name" value="DctQ"/>
    <property type="match status" value="1"/>
</dbReference>
<proteinExistence type="inferred from homology"/>
<evidence type="ECO:0000256" key="4">
    <source>
        <dbReference type="ARBA" id="ARBA00022519"/>
    </source>
</evidence>
<evidence type="ECO:0000256" key="5">
    <source>
        <dbReference type="ARBA" id="ARBA00022692"/>
    </source>
</evidence>
<gene>
    <name evidence="11" type="ORF">BK662_06060</name>
</gene>
<evidence type="ECO:0000313" key="11">
    <source>
        <dbReference type="EMBL" id="RON17886.1"/>
    </source>
</evidence>
<dbReference type="PANTHER" id="PTHR35011">
    <property type="entry name" value="2,3-DIKETO-L-GULONATE TRAP TRANSPORTER SMALL PERMEASE PROTEIN YIAM"/>
    <property type="match status" value="1"/>
</dbReference>
<comment type="function">
    <text evidence="9">Part of the tripartite ATP-independent periplasmic (TRAP) transport system.</text>
</comment>
<keyword evidence="4 9" id="KW-0997">Cell inner membrane</keyword>
<evidence type="ECO:0000256" key="2">
    <source>
        <dbReference type="ARBA" id="ARBA00022448"/>
    </source>
</evidence>
<reference evidence="11 12" key="1">
    <citation type="submission" date="2016-10" db="EMBL/GenBank/DDBJ databases">
        <title>Comparative genome analysis of multiple Pseudomonas spp. focuses on biocontrol and plant growth promoting traits.</title>
        <authorList>
            <person name="Tao X.-Y."/>
            <person name="Taylor C.G."/>
        </authorList>
    </citation>
    <scope>NUCLEOTIDE SEQUENCE [LARGE SCALE GENOMIC DNA]</scope>
    <source>
        <strain evidence="11 12">36C6</strain>
    </source>
</reference>
<feature type="transmembrane region" description="Helical" evidence="9">
    <location>
        <begin position="157"/>
        <end position="176"/>
    </location>
</feature>
<evidence type="ECO:0000256" key="1">
    <source>
        <dbReference type="ARBA" id="ARBA00004429"/>
    </source>
</evidence>
<comment type="subunit">
    <text evidence="9">The complex comprises the extracytoplasmic solute receptor protein and the two transmembrane proteins.</text>
</comment>
<dbReference type="GO" id="GO:0022857">
    <property type="term" value="F:transmembrane transporter activity"/>
    <property type="evidence" value="ECO:0007669"/>
    <property type="project" value="UniProtKB-UniRule"/>
</dbReference>
<keyword evidence="5 9" id="KW-0812">Transmembrane</keyword>
<comment type="caution">
    <text evidence="11">The sequence shown here is derived from an EMBL/GenBank/DDBJ whole genome shotgun (WGS) entry which is preliminary data.</text>
</comment>
<dbReference type="AlphaFoldDB" id="A0A423HXK6"/>
<dbReference type="Proteomes" id="UP000284002">
    <property type="component" value="Unassembled WGS sequence"/>
</dbReference>
<dbReference type="InterPro" id="IPR007387">
    <property type="entry name" value="TRAP_DctQ"/>
</dbReference>
<accession>A0A423HXK6</accession>
<feature type="transmembrane region" description="Helical" evidence="9">
    <location>
        <begin position="115"/>
        <end position="137"/>
    </location>
</feature>
<evidence type="ECO:0000259" key="10">
    <source>
        <dbReference type="Pfam" id="PF04290"/>
    </source>
</evidence>
<protein>
    <recommendedName>
        <fullName evidence="9">TRAP transporter small permease protein</fullName>
    </recommendedName>
</protein>
<comment type="subcellular location">
    <subcellularLocation>
        <location evidence="1 9">Cell inner membrane</location>
        <topology evidence="1 9">Multi-pass membrane protein</topology>
    </subcellularLocation>
</comment>
<dbReference type="EMBL" id="MOBM01000008">
    <property type="protein sequence ID" value="RON17886.1"/>
    <property type="molecule type" value="Genomic_DNA"/>
</dbReference>
<feature type="transmembrane region" description="Helical" evidence="9">
    <location>
        <begin position="78"/>
        <end position="103"/>
    </location>
</feature>
<dbReference type="RefSeq" id="WP_123357392.1">
    <property type="nucleotide sequence ID" value="NZ_MOBM01000008.1"/>
</dbReference>
<dbReference type="InterPro" id="IPR055348">
    <property type="entry name" value="DctQ"/>
</dbReference>
<dbReference type="PANTHER" id="PTHR35011:SF2">
    <property type="entry name" value="2,3-DIKETO-L-GULONATE TRAP TRANSPORTER SMALL PERMEASE PROTEIN YIAM"/>
    <property type="match status" value="1"/>
</dbReference>
<evidence type="ECO:0000256" key="7">
    <source>
        <dbReference type="ARBA" id="ARBA00023136"/>
    </source>
</evidence>
<keyword evidence="7 9" id="KW-0472">Membrane</keyword>
<evidence type="ECO:0000313" key="12">
    <source>
        <dbReference type="Proteomes" id="UP000284002"/>
    </source>
</evidence>
<comment type="similarity">
    <text evidence="8 9">Belongs to the TRAP transporter small permease family.</text>
</comment>
<keyword evidence="2 9" id="KW-0813">Transport</keyword>
<evidence type="ECO:0000256" key="3">
    <source>
        <dbReference type="ARBA" id="ARBA00022475"/>
    </source>
</evidence>
<feature type="transmembrane region" description="Helical" evidence="9">
    <location>
        <begin position="15"/>
        <end position="33"/>
    </location>
</feature>
<dbReference type="GO" id="GO:0015740">
    <property type="term" value="P:C4-dicarboxylate transport"/>
    <property type="evidence" value="ECO:0007669"/>
    <property type="project" value="TreeGrafter"/>
</dbReference>
<organism evidence="11 12">
    <name type="scientific">Pseudomonas frederiksbergensis</name>
    <dbReference type="NCBI Taxonomy" id="104087"/>
    <lineage>
        <taxon>Bacteria</taxon>
        <taxon>Pseudomonadati</taxon>
        <taxon>Pseudomonadota</taxon>
        <taxon>Gammaproteobacteria</taxon>
        <taxon>Pseudomonadales</taxon>
        <taxon>Pseudomonadaceae</taxon>
        <taxon>Pseudomonas</taxon>
    </lineage>
</organism>
<evidence type="ECO:0000256" key="6">
    <source>
        <dbReference type="ARBA" id="ARBA00022989"/>
    </source>
</evidence>
<name>A0A423HXK6_9PSED</name>
<evidence type="ECO:0000256" key="9">
    <source>
        <dbReference type="RuleBase" id="RU369079"/>
    </source>
</evidence>
<dbReference type="GO" id="GO:0005886">
    <property type="term" value="C:plasma membrane"/>
    <property type="evidence" value="ECO:0007669"/>
    <property type="project" value="UniProtKB-SubCell"/>
</dbReference>
<sequence length="216" mass="24028">MNALRRIWDHFEEGFIVFLLAAMTLVTFVYVILNNLYSVFYSLAEYWRSASEPLFAIGDSVMGMAQAMTWSISLTKALFAWLIFFGLSYGVRTAGHIGVDALVKLASKPVQRIIGIIACLSSLAYAGLLSVASFEWIQTLFIAGIGAEDLGHYGIMQWHIGLIVPVGFALVFIRFAEILVRIVQNRQTGLGLADEAAEVLKLTEHEDEDEDEDDKK</sequence>
<feature type="domain" description="Tripartite ATP-independent periplasmic transporters DctQ component" evidence="10">
    <location>
        <begin position="65"/>
        <end position="184"/>
    </location>
</feature>
<evidence type="ECO:0000256" key="8">
    <source>
        <dbReference type="ARBA" id="ARBA00038436"/>
    </source>
</evidence>